<name>A0A3B0VBN2_9ZZZZ</name>
<feature type="transmembrane region" description="Helical" evidence="5">
    <location>
        <begin position="58"/>
        <end position="79"/>
    </location>
</feature>
<feature type="transmembrane region" description="Helical" evidence="5">
    <location>
        <begin position="226"/>
        <end position="244"/>
    </location>
</feature>
<keyword evidence="2 5" id="KW-0812">Transmembrane</keyword>
<dbReference type="InterPro" id="IPR047817">
    <property type="entry name" value="ABC2_TM_bact-type"/>
</dbReference>
<evidence type="ECO:0000313" key="7">
    <source>
        <dbReference type="EMBL" id="VAW37673.1"/>
    </source>
</evidence>
<dbReference type="PANTHER" id="PTHR43229">
    <property type="entry name" value="NODULATION PROTEIN J"/>
    <property type="match status" value="1"/>
</dbReference>
<dbReference type="InterPro" id="IPR013525">
    <property type="entry name" value="ABC2_TM"/>
</dbReference>
<feature type="domain" description="ABC transmembrane type-2" evidence="6">
    <location>
        <begin position="27"/>
        <end position="251"/>
    </location>
</feature>
<comment type="subcellular location">
    <subcellularLocation>
        <location evidence="1">Membrane</location>
        <topology evidence="1">Multi-pass membrane protein</topology>
    </subcellularLocation>
</comment>
<keyword evidence="4 5" id="KW-0472">Membrane</keyword>
<feature type="transmembrane region" description="Helical" evidence="5">
    <location>
        <begin position="32"/>
        <end position="52"/>
    </location>
</feature>
<feature type="transmembrane region" description="Helical" evidence="5">
    <location>
        <begin position="104"/>
        <end position="128"/>
    </location>
</feature>
<dbReference type="GO" id="GO:0140359">
    <property type="term" value="F:ABC-type transporter activity"/>
    <property type="evidence" value="ECO:0007669"/>
    <property type="project" value="InterPro"/>
</dbReference>
<dbReference type="Pfam" id="PF01061">
    <property type="entry name" value="ABC2_membrane"/>
    <property type="match status" value="1"/>
</dbReference>
<protein>
    <submittedName>
        <fullName evidence="7">Efflux ABC transporter, permease protein</fullName>
    </submittedName>
</protein>
<dbReference type="EMBL" id="UOEU01000675">
    <property type="protein sequence ID" value="VAW37673.1"/>
    <property type="molecule type" value="Genomic_DNA"/>
</dbReference>
<dbReference type="PANTHER" id="PTHR43229:SF3">
    <property type="entry name" value="ABC-TYPE MULTIDRUG TRANSPORT SYSTEM, PERMEASE COMPONENT"/>
    <property type="match status" value="1"/>
</dbReference>
<sequence>MPPNRNPQPYAVQIWNLLLIELTNWRWSWRSMIVLGTVAPLLSMLGLSVFARDAGAEALTYVLTGNIVLALMFGIMNNVQSHLIFMRFMGSLEYFGTLPVRKSALILAIVLAFFLMALPAVLVTAVVGSWLLDIPLRPSFWLLLVVPICTIPLSGVGALIGLLARTQAEAGTISTLLTLLMLGIGPVIIPPDRLPPILLKLGWISPATYAASALRQTLLGTITPRLWLDLGVMLLLGGIIFWLVDRKMDWRQG</sequence>
<evidence type="ECO:0000256" key="5">
    <source>
        <dbReference type="SAM" id="Phobius"/>
    </source>
</evidence>
<feature type="transmembrane region" description="Helical" evidence="5">
    <location>
        <begin position="140"/>
        <end position="163"/>
    </location>
</feature>
<accession>A0A3B0VBN2</accession>
<dbReference type="AlphaFoldDB" id="A0A3B0VBN2"/>
<evidence type="ECO:0000256" key="2">
    <source>
        <dbReference type="ARBA" id="ARBA00022692"/>
    </source>
</evidence>
<proteinExistence type="predicted"/>
<feature type="transmembrane region" description="Helical" evidence="5">
    <location>
        <begin position="170"/>
        <end position="189"/>
    </location>
</feature>
<reference evidence="7" key="1">
    <citation type="submission" date="2018-06" db="EMBL/GenBank/DDBJ databases">
        <authorList>
            <person name="Zhirakovskaya E."/>
        </authorList>
    </citation>
    <scope>NUCLEOTIDE SEQUENCE</scope>
</reference>
<gene>
    <name evidence="7" type="ORF">MNBD_CHLOROFLEXI01-2635</name>
</gene>
<organism evidence="7">
    <name type="scientific">hydrothermal vent metagenome</name>
    <dbReference type="NCBI Taxonomy" id="652676"/>
    <lineage>
        <taxon>unclassified sequences</taxon>
        <taxon>metagenomes</taxon>
        <taxon>ecological metagenomes</taxon>
    </lineage>
</organism>
<dbReference type="GO" id="GO:0016020">
    <property type="term" value="C:membrane"/>
    <property type="evidence" value="ECO:0007669"/>
    <property type="project" value="UniProtKB-SubCell"/>
</dbReference>
<dbReference type="InterPro" id="IPR051784">
    <property type="entry name" value="Nod_factor_ABC_transporter"/>
</dbReference>
<keyword evidence="3 5" id="KW-1133">Transmembrane helix</keyword>
<dbReference type="PROSITE" id="PS51012">
    <property type="entry name" value="ABC_TM2"/>
    <property type="match status" value="1"/>
</dbReference>
<evidence type="ECO:0000256" key="3">
    <source>
        <dbReference type="ARBA" id="ARBA00022989"/>
    </source>
</evidence>
<evidence type="ECO:0000256" key="1">
    <source>
        <dbReference type="ARBA" id="ARBA00004141"/>
    </source>
</evidence>
<evidence type="ECO:0000256" key="4">
    <source>
        <dbReference type="ARBA" id="ARBA00023136"/>
    </source>
</evidence>
<evidence type="ECO:0000259" key="6">
    <source>
        <dbReference type="PROSITE" id="PS51012"/>
    </source>
</evidence>